<keyword evidence="2" id="KW-0813">Transport</keyword>
<dbReference type="Gene3D" id="1.20.1720.10">
    <property type="entry name" value="Multidrug resistance protein D"/>
    <property type="match status" value="1"/>
</dbReference>
<evidence type="ECO:0000256" key="1">
    <source>
        <dbReference type="ARBA" id="ARBA00004651"/>
    </source>
</evidence>
<comment type="subcellular location">
    <subcellularLocation>
        <location evidence="1">Cell membrane</location>
        <topology evidence="1">Multi-pass membrane protein</topology>
    </subcellularLocation>
</comment>
<feature type="transmembrane region" description="Helical" evidence="7">
    <location>
        <begin position="304"/>
        <end position="321"/>
    </location>
</feature>
<evidence type="ECO:0000256" key="6">
    <source>
        <dbReference type="ARBA" id="ARBA00023136"/>
    </source>
</evidence>
<feature type="transmembrane region" description="Helical" evidence="7">
    <location>
        <begin position="267"/>
        <end position="292"/>
    </location>
</feature>
<dbReference type="AlphaFoldDB" id="A0A660E0E5"/>
<dbReference type="PANTHER" id="PTHR42718:SF24">
    <property type="entry name" value="MAJOR FACILITATOR SUPERFAMILY (MFS) PROFILE DOMAIN-CONTAINING PROTEIN"/>
    <property type="match status" value="1"/>
</dbReference>
<feature type="transmembrane region" description="Helical" evidence="7">
    <location>
        <begin position="79"/>
        <end position="98"/>
    </location>
</feature>
<dbReference type="Gene3D" id="1.20.1250.20">
    <property type="entry name" value="MFS general substrate transporter like domains"/>
    <property type="match status" value="1"/>
</dbReference>
<evidence type="ECO:0000256" key="4">
    <source>
        <dbReference type="ARBA" id="ARBA00022692"/>
    </source>
</evidence>
<dbReference type="NCBIfam" id="TIGR00711">
    <property type="entry name" value="efflux_EmrB"/>
    <property type="match status" value="1"/>
</dbReference>
<proteinExistence type="predicted"/>
<evidence type="ECO:0000256" key="7">
    <source>
        <dbReference type="SAM" id="Phobius"/>
    </source>
</evidence>
<sequence length="481" mass="51414">MVDQNGHRYSQLWLTVTLVLGTFCTALTTNILVTAYPTIMAKFAISSATVQWLTTGSLLVMGIMIPVSAWLLNNFSLRLIYTAALSCFLIGLIISYTATNFQMVLLGRLVQSLGIGITFPTIQTVLLVIYPPEKRGAMMGLGGIVIGLAPALGPTVSGFILDHASWQDLFGMMIPPVAILLVLAFFTVKPVIPLKKSAIDAVAIALSTIGFGSLLYGFSSVGKYGWGAQIVIISIIIGLIFIALFVRREWPQANPLLNIRLLKIPSFTIASLITALANTAMIGIQVVLPMYLQNVRGLSPLQSGLMILPGALLYGVISLISGRAYDHIGGRRLALMGMFLLTLGTLPFAMLTRQTPYTYIIMEYIVLMSGTALVAMPLTAASSVDLHGLQLSHGTAINSTMRQVMTSMGTAILGSVLTNVTTTHKPAAALLQQAPLAYRDQTSAAAMQGFHAAFLVATAMGIIGLIFATFVKKNSRVGDQA</sequence>
<accession>A0A660E0E5</accession>
<evidence type="ECO:0000313" key="10">
    <source>
        <dbReference type="Proteomes" id="UP000289996"/>
    </source>
</evidence>
<feature type="transmembrane region" description="Helical" evidence="7">
    <location>
        <begin position="166"/>
        <end position="186"/>
    </location>
</feature>
<feature type="transmembrane region" description="Helical" evidence="7">
    <location>
        <begin position="357"/>
        <end position="378"/>
    </location>
</feature>
<feature type="transmembrane region" description="Helical" evidence="7">
    <location>
        <begin position="198"/>
        <end position="218"/>
    </location>
</feature>
<evidence type="ECO:0000259" key="8">
    <source>
        <dbReference type="PROSITE" id="PS50850"/>
    </source>
</evidence>
<evidence type="ECO:0000313" key="9">
    <source>
        <dbReference type="EMBL" id="VDG29580.1"/>
    </source>
</evidence>
<feature type="transmembrane region" description="Helical" evidence="7">
    <location>
        <begin position="137"/>
        <end position="160"/>
    </location>
</feature>
<dbReference type="OrthoDB" id="102502at2"/>
<keyword evidence="6 7" id="KW-0472">Membrane</keyword>
<organism evidence="9 10">
    <name type="scientific">Lactiplantibacillus mudanjiangensis</name>
    <dbReference type="NCBI Taxonomy" id="1296538"/>
    <lineage>
        <taxon>Bacteria</taxon>
        <taxon>Bacillati</taxon>
        <taxon>Bacillota</taxon>
        <taxon>Bacilli</taxon>
        <taxon>Lactobacillales</taxon>
        <taxon>Lactobacillaceae</taxon>
        <taxon>Lactiplantibacillus</taxon>
    </lineage>
</organism>
<feature type="transmembrane region" description="Helical" evidence="7">
    <location>
        <begin position="449"/>
        <end position="471"/>
    </location>
</feature>
<gene>
    <name evidence="9" type="ORF">MUDAN_MDHGFNIF_01140</name>
</gene>
<dbReference type="RefSeq" id="WP_130852169.1">
    <property type="nucleotide sequence ID" value="NZ_UYIG01000141.1"/>
</dbReference>
<dbReference type="InterPro" id="IPR011701">
    <property type="entry name" value="MFS"/>
</dbReference>
<dbReference type="GO" id="GO:0005886">
    <property type="term" value="C:plasma membrane"/>
    <property type="evidence" value="ECO:0007669"/>
    <property type="project" value="UniProtKB-SubCell"/>
</dbReference>
<dbReference type="SUPFAM" id="SSF103473">
    <property type="entry name" value="MFS general substrate transporter"/>
    <property type="match status" value="1"/>
</dbReference>
<dbReference type="Proteomes" id="UP000289996">
    <property type="component" value="Unassembled WGS sequence"/>
</dbReference>
<feature type="transmembrane region" description="Helical" evidence="7">
    <location>
        <begin position="224"/>
        <end position="246"/>
    </location>
</feature>
<dbReference type="InterPro" id="IPR020846">
    <property type="entry name" value="MFS_dom"/>
</dbReference>
<dbReference type="InterPro" id="IPR036259">
    <property type="entry name" value="MFS_trans_sf"/>
</dbReference>
<dbReference type="CDD" id="cd17503">
    <property type="entry name" value="MFS_LmrB_MDR_like"/>
    <property type="match status" value="1"/>
</dbReference>
<keyword evidence="5 7" id="KW-1133">Transmembrane helix</keyword>
<feature type="transmembrane region" description="Helical" evidence="7">
    <location>
        <begin position="110"/>
        <end position="130"/>
    </location>
</feature>
<feature type="transmembrane region" description="Helical" evidence="7">
    <location>
        <begin position="52"/>
        <end position="72"/>
    </location>
</feature>
<keyword evidence="4 7" id="KW-0812">Transmembrane</keyword>
<feature type="transmembrane region" description="Helical" evidence="7">
    <location>
        <begin position="12"/>
        <end position="32"/>
    </location>
</feature>
<evidence type="ECO:0000256" key="2">
    <source>
        <dbReference type="ARBA" id="ARBA00022448"/>
    </source>
</evidence>
<feature type="domain" description="Major facilitator superfamily (MFS) profile" evidence="8">
    <location>
        <begin position="14"/>
        <end position="476"/>
    </location>
</feature>
<keyword evidence="3" id="KW-1003">Cell membrane</keyword>
<keyword evidence="10" id="KW-1185">Reference proteome</keyword>
<feature type="transmembrane region" description="Helical" evidence="7">
    <location>
        <begin position="333"/>
        <end position="351"/>
    </location>
</feature>
<evidence type="ECO:0000256" key="5">
    <source>
        <dbReference type="ARBA" id="ARBA00022989"/>
    </source>
</evidence>
<dbReference type="InterPro" id="IPR004638">
    <property type="entry name" value="EmrB-like"/>
</dbReference>
<dbReference type="Pfam" id="PF07690">
    <property type="entry name" value="MFS_1"/>
    <property type="match status" value="1"/>
</dbReference>
<reference evidence="9 10" key="1">
    <citation type="submission" date="2018-11" db="EMBL/GenBank/DDBJ databases">
        <authorList>
            <person name="Wuyts S."/>
        </authorList>
    </citation>
    <scope>NUCLEOTIDE SEQUENCE [LARGE SCALE GENOMIC DNA]</scope>
    <source>
        <strain evidence="9">Lactobacillus mudanjiangensis AMBF249</strain>
    </source>
</reference>
<protein>
    <submittedName>
        <fullName evidence="9">MFS transporter [Lactobacillus sp.]</fullName>
    </submittedName>
</protein>
<dbReference type="EMBL" id="UYIG01000141">
    <property type="protein sequence ID" value="VDG29580.1"/>
    <property type="molecule type" value="Genomic_DNA"/>
</dbReference>
<dbReference type="PROSITE" id="PS50850">
    <property type="entry name" value="MFS"/>
    <property type="match status" value="1"/>
</dbReference>
<dbReference type="PANTHER" id="PTHR42718">
    <property type="entry name" value="MAJOR FACILITATOR SUPERFAMILY MULTIDRUG TRANSPORTER MFSC"/>
    <property type="match status" value="1"/>
</dbReference>
<name>A0A660E0E5_9LACO</name>
<dbReference type="GO" id="GO:0022857">
    <property type="term" value="F:transmembrane transporter activity"/>
    <property type="evidence" value="ECO:0007669"/>
    <property type="project" value="InterPro"/>
</dbReference>
<evidence type="ECO:0000256" key="3">
    <source>
        <dbReference type="ARBA" id="ARBA00022475"/>
    </source>
</evidence>